<accession>A0A1H8EXY8</accession>
<evidence type="ECO:0000313" key="2">
    <source>
        <dbReference type="EMBL" id="SEN24319.1"/>
    </source>
</evidence>
<dbReference type="AlphaFoldDB" id="A0A1H8EXY8"/>
<reference evidence="2 3" key="1">
    <citation type="submission" date="2016-10" db="EMBL/GenBank/DDBJ databases">
        <authorList>
            <person name="de Groot N.N."/>
        </authorList>
    </citation>
    <scope>NUCLEOTIDE SEQUENCE [LARGE SCALE GENOMIC DNA]</scope>
    <source>
        <strain evidence="2 3">CGMCC 4.2026</strain>
    </source>
</reference>
<evidence type="ECO:0000256" key="1">
    <source>
        <dbReference type="SAM" id="MobiDB-lite"/>
    </source>
</evidence>
<dbReference type="Proteomes" id="UP000181951">
    <property type="component" value="Unassembled WGS sequence"/>
</dbReference>
<dbReference type="EMBL" id="FODD01000003">
    <property type="protein sequence ID" value="SEN24319.1"/>
    <property type="molecule type" value="Genomic_DNA"/>
</dbReference>
<sequence>MGDLVVTEADMHALGGALTAVLDDLQALQGALLRMDAACVGAAPLLESQRTFTDTRRGDLTALGKGIADRHGEVEQVAPTLRTTDHRLAGDAQRRTD</sequence>
<proteinExistence type="predicted"/>
<feature type="compositionally biased region" description="Basic and acidic residues" evidence="1">
    <location>
        <begin position="83"/>
        <end position="97"/>
    </location>
</feature>
<keyword evidence="3" id="KW-1185">Reference proteome</keyword>
<dbReference type="RefSeq" id="WP_069467586.1">
    <property type="nucleotide sequence ID" value="NZ_FODD01000003.1"/>
</dbReference>
<name>A0A1H8EXY8_9ACTN</name>
<gene>
    <name evidence="2" type="ORF">SAMN05216267_100330</name>
</gene>
<feature type="region of interest" description="Disordered" evidence="1">
    <location>
        <begin position="71"/>
        <end position="97"/>
    </location>
</feature>
<organism evidence="2 3">
    <name type="scientific">Actinacidiphila rubida</name>
    <dbReference type="NCBI Taxonomy" id="310780"/>
    <lineage>
        <taxon>Bacteria</taxon>
        <taxon>Bacillati</taxon>
        <taxon>Actinomycetota</taxon>
        <taxon>Actinomycetes</taxon>
        <taxon>Kitasatosporales</taxon>
        <taxon>Streptomycetaceae</taxon>
        <taxon>Actinacidiphila</taxon>
    </lineage>
</organism>
<dbReference type="STRING" id="310780.SAMN05216267_100330"/>
<protein>
    <submittedName>
        <fullName evidence="2">Uncharacterized protein</fullName>
    </submittedName>
</protein>
<evidence type="ECO:0000313" key="3">
    <source>
        <dbReference type="Proteomes" id="UP000181951"/>
    </source>
</evidence>